<sequence length="82" mass="9353">MGHKQDMRCVYFRLRVMVTDQRPSGDNSGTALFIEVFPSAGVTGKNVLPMVTDTYRANMCFREAPDTSTVFPVDNYKTCFRY</sequence>
<name>A0A656IB50_SALE2</name>
<evidence type="ECO:0000313" key="2">
    <source>
        <dbReference type="Proteomes" id="UP000014535"/>
    </source>
</evidence>
<evidence type="ECO:0000313" key="1">
    <source>
        <dbReference type="EMBL" id="EPI64743.1"/>
    </source>
</evidence>
<organism evidence="1 2">
    <name type="scientific">Salmonella enteritidis (strain 2009K0958)</name>
    <dbReference type="NCBI Taxonomy" id="1192586"/>
    <lineage>
        <taxon>Bacteria</taxon>
        <taxon>Pseudomonadati</taxon>
        <taxon>Pseudomonadota</taxon>
        <taxon>Gammaproteobacteria</taxon>
        <taxon>Enterobacterales</taxon>
        <taxon>Enterobacteriaceae</taxon>
        <taxon>Salmonella</taxon>
    </lineage>
</organism>
<gene>
    <name evidence="1" type="ORF">A673_04274</name>
</gene>
<dbReference type="Proteomes" id="UP000014535">
    <property type="component" value="Unassembled WGS sequence"/>
</dbReference>
<reference evidence="1 2" key="1">
    <citation type="submission" date="2013-04" db="EMBL/GenBank/DDBJ databases">
        <authorList>
            <person name="McClelland M."/>
            <person name="Porwollik S."/>
            <person name="Desai P."/>
            <person name="Cheng P."/>
            <person name="Wollam A."/>
            <person name="Pepin K."/>
            <person name="Palsikar V.B."/>
            <person name="Fulton L."/>
            <person name="Fulton R."/>
            <person name="Delehaunty K."/>
            <person name="Fronick C."/>
            <person name="Godfrey J."/>
            <person name="Waligorski J."/>
            <person name="Appelbaum E."/>
            <person name="Tomlinson C."/>
            <person name="Warren W."/>
            <person name="Sodergren E."/>
            <person name="Weinstock G."/>
            <person name="Wilson R.K."/>
        </authorList>
    </citation>
    <scope>NUCLEOTIDE SEQUENCE [LARGE SCALE GENOMIC DNA]</scope>
    <source>
        <strain evidence="1 2">2009K0958</strain>
    </source>
</reference>
<dbReference type="EMBL" id="ATFT01000104">
    <property type="protein sequence ID" value="EPI64743.1"/>
    <property type="molecule type" value="Genomic_DNA"/>
</dbReference>
<protein>
    <submittedName>
        <fullName evidence="1">Uncharacterized protein</fullName>
    </submittedName>
</protein>
<accession>A0A656IB50</accession>
<proteinExistence type="predicted"/>
<comment type="caution">
    <text evidence="1">The sequence shown here is derived from an EMBL/GenBank/DDBJ whole genome shotgun (WGS) entry which is preliminary data.</text>
</comment>
<dbReference type="AlphaFoldDB" id="A0A656IB50"/>